<organism evidence="1 2">
    <name type="scientific">Sparassis crispa</name>
    <dbReference type="NCBI Taxonomy" id="139825"/>
    <lineage>
        <taxon>Eukaryota</taxon>
        <taxon>Fungi</taxon>
        <taxon>Dikarya</taxon>
        <taxon>Basidiomycota</taxon>
        <taxon>Agaricomycotina</taxon>
        <taxon>Agaricomycetes</taxon>
        <taxon>Polyporales</taxon>
        <taxon>Sparassidaceae</taxon>
        <taxon>Sparassis</taxon>
    </lineage>
</organism>
<name>A0A401H469_9APHY</name>
<dbReference type="GeneID" id="38786153"/>
<proteinExistence type="predicted"/>
<dbReference type="AlphaFoldDB" id="A0A401H469"/>
<dbReference type="InParanoid" id="A0A401H469"/>
<dbReference type="OrthoDB" id="62853at2759"/>
<dbReference type="Proteomes" id="UP000287166">
    <property type="component" value="Unassembled WGS sequence"/>
</dbReference>
<evidence type="ECO:0000313" key="1">
    <source>
        <dbReference type="EMBL" id="GBE89236.1"/>
    </source>
</evidence>
<sequence>MTSSETQSPRVDPVQARNWRHDIQKILLSKNPVKPEDVPRAAQLLTEMENCDGMKVEYLEMSKLPKVFRYILMLPPQSIPRESEFKILERIQNLHSCYQILLRGHTQCEEFDKQMSNLAEMTMNIGMHD</sequence>
<protein>
    <submittedName>
        <fullName evidence="1">Uncharacterized protein</fullName>
    </submittedName>
</protein>
<dbReference type="EMBL" id="BFAD01000015">
    <property type="protein sequence ID" value="GBE89236.1"/>
    <property type="molecule type" value="Genomic_DNA"/>
</dbReference>
<evidence type="ECO:0000313" key="2">
    <source>
        <dbReference type="Proteomes" id="UP000287166"/>
    </source>
</evidence>
<dbReference type="RefSeq" id="XP_027620149.1">
    <property type="nucleotide sequence ID" value="XM_027764348.1"/>
</dbReference>
<dbReference type="STRING" id="139825.A0A401H469"/>
<keyword evidence="2" id="KW-1185">Reference proteome</keyword>
<accession>A0A401H469</accession>
<reference evidence="1 2" key="1">
    <citation type="journal article" date="2018" name="Sci. Rep.">
        <title>Genome sequence of the cauliflower mushroom Sparassis crispa (Hanabiratake) and its association with beneficial usage.</title>
        <authorList>
            <person name="Kiyama R."/>
            <person name="Furutani Y."/>
            <person name="Kawaguchi K."/>
            <person name="Nakanishi T."/>
        </authorList>
    </citation>
    <scope>NUCLEOTIDE SEQUENCE [LARGE SCALE GENOMIC DNA]</scope>
</reference>
<gene>
    <name evidence="1" type="ORF">SCP_1502440</name>
</gene>
<comment type="caution">
    <text evidence="1">The sequence shown here is derived from an EMBL/GenBank/DDBJ whole genome shotgun (WGS) entry which is preliminary data.</text>
</comment>